<dbReference type="EMBL" id="LGCI01000003">
    <property type="protein sequence ID" value="KOY83782.1"/>
    <property type="molecule type" value="Genomic_DNA"/>
</dbReference>
<keyword evidence="1" id="KW-1133">Transmembrane helix</keyword>
<dbReference type="AlphaFoldDB" id="A0A0M9DNJ6"/>
<protein>
    <recommendedName>
        <fullName evidence="4">DUF2798 domain-containing protein</fullName>
    </recommendedName>
</protein>
<proteinExistence type="predicted"/>
<organism evidence="2 3">
    <name type="scientific">Lysinibacillus macroides</name>
    <dbReference type="NCBI Taxonomy" id="33935"/>
    <lineage>
        <taxon>Bacteria</taxon>
        <taxon>Bacillati</taxon>
        <taxon>Bacillota</taxon>
        <taxon>Bacilli</taxon>
        <taxon>Bacillales</taxon>
        <taxon>Bacillaceae</taxon>
        <taxon>Lysinibacillus</taxon>
    </lineage>
</organism>
<dbReference type="Proteomes" id="UP000037977">
    <property type="component" value="Unassembled WGS sequence"/>
</dbReference>
<keyword evidence="1" id="KW-0472">Membrane</keyword>
<dbReference type="STRING" id="33935.ADM90_02465"/>
<gene>
    <name evidence="2" type="ORF">ADM90_02465</name>
</gene>
<comment type="caution">
    <text evidence="2">The sequence shown here is derived from an EMBL/GenBank/DDBJ whole genome shotgun (WGS) entry which is preliminary data.</text>
</comment>
<sequence>MKKIIGIFLVIAILLIVSDLLQGVILTILYNPVGSENIYEPTWIVKYSLTAAIITIMIVPVIKFYSRITKKDVPLN</sequence>
<evidence type="ECO:0000313" key="2">
    <source>
        <dbReference type="EMBL" id="KOY83782.1"/>
    </source>
</evidence>
<reference evidence="2 3" key="1">
    <citation type="submission" date="2015-07" db="EMBL/GenBank/DDBJ databases">
        <title>Genome sequencing project for genomic taxonomy and phylogenomics of Bacillus-like bacteria.</title>
        <authorList>
            <person name="Liu B."/>
            <person name="Wang J."/>
            <person name="Zhu Y."/>
            <person name="Liu G."/>
            <person name="Chen Q."/>
            <person name="Chen Z."/>
            <person name="Che J."/>
            <person name="Ge C."/>
            <person name="Shi H."/>
            <person name="Pan Z."/>
            <person name="Liu X."/>
        </authorList>
    </citation>
    <scope>NUCLEOTIDE SEQUENCE [LARGE SCALE GENOMIC DNA]</scope>
    <source>
        <strain evidence="2 3">DSM 54</strain>
    </source>
</reference>
<accession>A0A0M9DNJ6</accession>
<evidence type="ECO:0000256" key="1">
    <source>
        <dbReference type="SAM" id="Phobius"/>
    </source>
</evidence>
<dbReference type="PATRIC" id="fig|33935.3.peg.4687"/>
<keyword evidence="3" id="KW-1185">Reference proteome</keyword>
<evidence type="ECO:0008006" key="4">
    <source>
        <dbReference type="Google" id="ProtNLM"/>
    </source>
</evidence>
<dbReference type="RefSeq" id="WP_053993483.1">
    <property type="nucleotide sequence ID" value="NZ_CP065643.1"/>
</dbReference>
<name>A0A0M9DNJ6_9BACI</name>
<evidence type="ECO:0000313" key="3">
    <source>
        <dbReference type="Proteomes" id="UP000037977"/>
    </source>
</evidence>
<dbReference type="OrthoDB" id="2972697at2"/>
<keyword evidence="1" id="KW-0812">Transmembrane</keyword>
<feature type="transmembrane region" description="Helical" evidence="1">
    <location>
        <begin position="47"/>
        <end position="66"/>
    </location>
</feature>